<dbReference type="Proteomes" id="UP000552883">
    <property type="component" value="Unassembled WGS sequence"/>
</dbReference>
<gene>
    <name evidence="2" type="ORF">BJ959_001725</name>
</gene>
<reference evidence="2 3" key="1">
    <citation type="submission" date="2020-08" db="EMBL/GenBank/DDBJ databases">
        <title>Sequencing the genomes of 1000 actinobacteria strains.</title>
        <authorList>
            <person name="Klenk H.-P."/>
        </authorList>
    </citation>
    <scope>NUCLEOTIDE SEQUENCE [LARGE SCALE GENOMIC DNA]</scope>
    <source>
        <strain evidence="2 3">DSM 23889</strain>
    </source>
</reference>
<dbReference type="RefSeq" id="WP_153982033.1">
    <property type="nucleotide sequence ID" value="NZ_BAAANZ010000004.1"/>
</dbReference>
<protein>
    <submittedName>
        <fullName evidence="2">Uncharacterized protein</fullName>
    </submittedName>
</protein>
<dbReference type="OrthoDB" id="5122910at2"/>
<organism evidence="2 3">
    <name type="scientific">Microcella frigidaquae</name>
    <dbReference type="NCBI Taxonomy" id="424758"/>
    <lineage>
        <taxon>Bacteria</taxon>
        <taxon>Bacillati</taxon>
        <taxon>Actinomycetota</taxon>
        <taxon>Actinomycetes</taxon>
        <taxon>Micrococcales</taxon>
        <taxon>Microbacteriaceae</taxon>
        <taxon>Microcella</taxon>
    </lineage>
</organism>
<dbReference type="AlphaFoldDB" id="A0A840XQM1"/>
<evidence type="ECO:0000313" key="2">
    <source>
        <dbReference type="EMBL" id="MBB5618229.1"/>
    </source>
</evidence>
<keyword evidence="1" id="KW-0472">Membrane</keyword>
<accession>A0A840XQM1</accession>
<keyword evidence="3" id="KW-1185">Reference proteome</keyword>
<keyword evidence="1" id="KW-1133">Transmembrane helix</keyword>
<feature type="transmembrane region" description="Helical" evidence="1">
    <location>
        <begin position="26"/>
        <end position="49"/>
    </location>
</feature>
<evidence type="ECO:0000256" key="1">
    <source>
        <dbReference type="SAM" id="Phobius"/>
    </source>
</evidence>
<keyword evidence="1" id="KW-0812">Transmembrane</keyword>
<name>A0A840XQM1_9MICO</name>
<sequence>MVFNRDDELKLPGDENKKPAVSMNRLALWLVVGGIGAYLLISGVIGIIAKG</sequence>
<dbReference type="EMBL" id="JACHBS010000001">
    <property type="protein sequence ID" value="MBB5618229.1"/>
    <property type="molecule type" value="Genomic_DNA"/>
</dbReference>
<proteinExistence type="predicted"/>
<comment type="caution">
    <text evidence="2">The sequence shown here is derived from an EMBL/GenBank/DDBJ whole genome shotgun (WGS) entry which is preliminary data.</text>
</comment>
<evidence type="ECO:0000313" key="3">
    <source>
        <dbReference type="Proteomes" id="UP000552883"/>
    </source>
</evidence>